<evidence type="ECO:0000256" key="2">
    <source>
        <dbReference type="ARBA" id="ARBA00022741"/>
    </source>
</evidence>
<dbReference type="InterPro" id="IPR015415">
    <property type="entry name" value="Spast_Vps4_C"/>
</dbReference>
<evidence type="ECO:0000256" key="1">
    <source>
        <dbReference type="ARBA" id="ARBA00006914"/>
    </source>
</evidence>
<dbReference type="PANTHER" id="PTHR23074">
    <property type="entry name" value="AAA DOMAIN-CONTAINING"/>
    <property type="match status" value="1"/>
</dbReference>
<dbReference type="InterPro" id="IPR003959">
    <property type="entry name" value="ATPase_AAA_core"/>
</dbReference>
<dbReference type="FunFam" id="3.40.50.300:FF:000093">
    <property type="entry name" value="Fidgetin-like 1"/>
    <property type="match status" value="1"/>
</dbReference>
<dbReference type="Proteomes" id="UP000750334">
    <property type="component" value="Unassembled WGS sequence"/>
</dbReference>
<dbReference type="AlphaFoldDB" id="A0A9P6W8E8"/>
<dbReference type="Pfam" id="PF17862">
    <property type="entry name" value="AAA_lid_3"/>
    <property type="match status" value="1"/>
</dbReference>
<dbReference type="InterPro" id="IPR003593">
    <property type="entry name" value="AAA+_ATPase"/>
</dbReference>
<dbReference type="FunFam" id="1.10.8.60:FF:000022">
    <property type="entry name" value="Fidgetin like 1"/>
    <property type="match status" value="1"/>
</dbReference>
<keyword evidence="3" id="KW-0067">ATP-binding</keyword>
<dbReference type="EMBL" id="PUHR01000112">
    <property type="protein sequence ID" value="KAG0665458.1"/>
    <property type="molecule type" value="Genomic_DNA"/>
</dbReference>
<feature type="compositionally biased region" description="Basic and acidic residues" evidence="4">
    <location>
        <begin position="430"/>
        <end position="449"/>
    </location>
</feature>
<dbReference type="Gene3D" id="1.10.8.60">
    <property type="match status" value="1"/>
</dbReference>
<comment type="similarity">
    <text evidence="1">Belongs to the AAA ATPase family.</text>
</comment>
<evidence type="ECO:0000256" key="4">
    <source>
        <dbReference type="SAM" id="MobiDB-lite"/>
    </source>
</evidence>
<feature type="compositionally biased region" description="Basic and acidic residues" evidence="4">
    <location>
        <begin position="236"/>
        <end position="257"/>
    </location>
</feature>
<evidence type="ECO:0000313" key="7">
    <source>
        <dbReference type="Proteomes" id="UP000750334"/>
    </source>
</evidence>
<keyword evidence="7" id="KW-1185">Reference proteome</keyword>
<dbReference type="InterPro" id="IPR050304">
    <property type="entry name" value="MT-severing_AAA_ATPase"/>
</dbReference>
<feature type="region of interest" description="Disordered" evidence="4">
    <location>
        <begin position="236"/>
        <end position="345"/>
    </location>
</feature>
<protein>
    <recommendedName>
        <fullName evidence="5">AAA+ ATPase domain-containing protein</fullName>
    </recommendedName>
</protein>
<dbReference type="SUPFAM" id="SSF52540">
    <property type="entry name" value="P-loop containing nucleoside triphosphate hydrolases"/>
    <property type="match status" value="1"/>
</dbReference>
<name>A0A9P6W8E8_MAUEX</name>
<dbReference type="Pfam" id="PF09336">
    <property type="entry name" value="Vps4_C"/>
    <property type="match status" value="1"/>
</dbReference>
<feature type="compositionally biased region" description="Basic and acidic residues" evidence="4">
    <location>
        <begin position="290"/>
        <end position="309"/>
    </location>
</feature>
<dbReference type="InterPro" id="IPR041569">
    <property type="entry name" value="AAA_lid_3"/>
</dbReference>
<dbReference type="PANTHER" id="PTHR23074:SF81">
    <property type="entry name" value="26S PROTEASOME SUBUNIT YTA6-RELATED"/>
    <property type="match status" value="1"/>
</dbReference>
<proteinExistence type="inferred from homology"/>
<dbReference type="OrthoDB" id="10251136at2759"/>
<dbReference type="Gene3D" id="3.40.50.300">
    <property type="entry name" value="P-loop containing nucleotide triphosphate hydrolases"/>
    <property type="match status" value="1"/>
</dbReference>
<dbReference type="CDD" id="cd19509">
    <property type="entry name" value="RecA-like_VPS4-like"/>
    <property type="match status" value="1"/>
</dbReference>
<dbReference type="GO" id="GO:0016887">
    <property type="term" value="F:ATP hydrolysis activity"/>
    <property type="evidence" value="ECO:0007669"/>
    <property type="project" value="InterPro"/>
</dbReference>
<evidence type="ECO:0000313" key="6">
    <source>
        <dbReference type="EMBL" id="KAG0665458.1"/>
    </source>
</evidence>
<feature type="compositionally biased region" description="Polar residues" evidence="4">
    <location>
        <begin position="276"/>
        <end position="288"/>
    </location>
</feature>
<evidence type="ECO:0000259" key="5">
    <source>
        <dbReference type="SMART" id="SM00382"/>
    </source>
</evidence>
<evidence type="ECO:0000256" key="3">
    <source>
        <dbReference type="ARBA" id="ARBA00022840"/>
    </source>
</evidence>
<gene>
    <name evidence="6" type="ORF">C6P45_000455</name>
</gene>
<dbReference type="GO" id="GO:0005524">
    <property type="term" value="F:ATP binding"/>
    <property type="evidence" value="ECO:0007669"/>
    <property type="project" value="UniProtKB-KW"/>
</dbReference>
<sequence>MSDERFVVPGNLSLTQSLDLLQSIVNGQFANISSNIKQINPNTNDIEKLPPLYKELCLLLKYINDGLKTIEKNFNISSWKTFIEKNEVFRSKIEDFQIMGHDIRILRKNTIKYISDSTYEKKDKLLDEALTSGGNDSNNNNITSSLLKTKSFRVSNLWGKNTKKREKRLQEQEANDNHIIQKVQLIKDQRESLIKQEEEVQKEKKKIEEKRLREVERQQKKLLDLKIESEVKAQVTKRMEREKEKQKKKSENKERKQVPKSRAQGSKSPVLCRADSYSSGTLDKTTPEVSGRRSFDMTRHRLTYKKDAMHTLNRSRRSMRRSLDLSSGNHLSAESASAMRKSSNENISKAAMAAWSSHANDPLKQEIPVTYTNVRRESSKTTRNRMPAHTVKQRSFVNIANVKSKEDPTITKQQSKSKRKEAKESNTPQRQKENSSGMKEKSPVDKIPDVSDDIPETIEGLDPVMHEQIKCNILVKDDAVHWDDVAGLNAVKASLKEAVVYPFLRPDLFKGLREPIRGMLLFGPPGTGKTMIAKAVATESNSTFFSISASSLLSKYLGESEKLVKTLFYLARKMAPSIIFIDEIDSILGSRNDTENESSRRIKTEVLIQWSALSNAAVNDNDNSDQRVLVLGATNFPWVIDDAARRRFSRRLYIPLPDFETRLYHLKRLLLNQPNSLSEDDLDAITKLTEGYSGSDMTALAKEAAMEPIRELGDQLMNANFDNIRHISKEDFIKAMETIKKSVSAESLNKFDEWAGEYGSMGS</sequence>
<keyword evidence="2" id="KW-0547">Nucleotide-binding</keyword>
<dbReference type="InterPro" id="IPR003960">
    <property type="entry name" value="ATPase_AAA_CS"/>
</dbReference>
<dbReference type="InterPro" id="IPR027417">
    <property type="entry name" value="P-loop_NTPase"/>
</dbReference>
<feature type="region of interest" description="Disordered" evidence="4">
    <location>
        <begin position="374"/>
        <end position="453"/>
    </location>
</feature>
<accession>A0A9P6W8E8</accession>
<reference evidence="6 7" key="1">
    <citation type="submission" date="2020-11" db="EMBL/GenBank/DDBJ databases">
        <title>Kefir isolates.</title>
        <authorList>
            <person name="Marcisauskas S."/>
            <person name="Kim Y."/>
            <person name="Blasche S."/>
        </authorList>
    </citation>
    <scope>NUCLEOTIDE SEQUENCE [LARGE SCALE GENOMIC DNA]</scope>
    <source>
        <strain evidence="6 7">OG2</strain>
    </source>
</reference>
<organism evidence="6 7">
    <name type="scientific">Maudiozyma exigua</name>
    <name type="common">Yeast</name>
    <name type="synonym">Kazachstania exigua</name>
    <dbReference type="NCBI Taxonomy" id="34358"/>
    <lineage>
        <taxon>Eukaryota</taxon>
        <taxon>Fungi</taxon>
        <taxon>Dikarya</taxon>
        <taxon>Ascomycota</taxon>
        <taxon>Saccharomycotina</taxon>
        <taxon>Saccharomycetes</taxon>
        <taxon>Saccharomycetales</taxon>
        <taxon>Saccharomycetaceae</taxon>
        <taxon>Maudiozyma</taxon>
    </lineage>
</organism>
<feature type="domain" description="AAA+ ATPase" evidence="5">
    <location>
        <begin position="515"/>
        <end position="658"/>
    </location>
</feature>
<comment type="caution">
    <text evidence="6">The sequence shown here is derived from an EMBL/GenBank/DDBJ whole genome shotgun (WGS) entry which is preliminary data.</text>
</comment>
<dbReference type="Pfam" id="PF00004">
    <property type="entry name" value="AAA"/>
    <property type="match status" value="1"/>
</dbReference>
<dbReference type="SMART" id="SM00382">
    <property type="entry name" value="AAA"/>
    <property type="match status" value="1"/>
</dbReference>
<feature type="compositionally biased region" description="Polar residues" evidence="4">
    <location>
        <begin position="328"/>
        <end position="345"/>
    </location>
</feature>
<dbReference type="PROSITE" id="PS00674">
    <property type="entry name" value="AAA"/>
    <property type="match status" value="1"/>
</dbReference>